<name>A0ABV8VXP8_9BACI</name>
<evidence type="ECO:0000259" key="1">
    <source>
        <dbReference type="PROSITE" id="PS50943"/>
    </source>
</evidence>
<evidence type="ECO:0000313" key="2">
    <source>
        <dbReference type="EMBL" id="MFC4387820.1"/>
    </source>
</evidence>
<sequence>MSAINIDSYDFKHLKECTLGERLRFFRQHMVQYHGSDYTITSLGSRIGVAPQSISAIERGDSKNPSFQLIHKLTQEYRVPLESVTDEFYLGEERLFSIGIPEVIETDIDFDDVDELVIAVEDNESNEDESYFDFDDTKGILLYHCLGKNEFKPIYHIHFKEDITDFEMERLISRMLMETTSLTQGNFDSSKANHPLHEARQIINSQNKLLSSGELINLLVNKKK</sequence>
<dbReference type="Gene3D" id="1.10.260.40">
    <property type="entry name" value="lambda repressor-like DNA-binding domains"/>
    <property type="match status" value="1"/>
</dbReference>
<gene>
    <name evidence="2" type="ORF">ACFOZ1_08340</name>
</gene>
<dbReference type="Proteomes" id="UP001595880">
    <property type="component" value="Unassembled WGS sequence"/>
</dbReference>
<keyword evidence="3" id="KW-1185">Reference proteome</keyword>
<dbReference type="EMBL" id="JBHSDV010000002">
    <property type="protein sequence ID" value="MFC4387820.1"/>
    <property type="molecule type" value="Genomic_DNA"/>
</dbReference>
<evidence type="ECO:0000313" key="3">
    <source>
        <dbReference type="Proteomes" id="UP001595880"/>
    </source>
</evidence>
<dbReference type="Pfam" id="PF01381">
    <property type="entry name" value="HTH_3"/>
    <property type="match status" value="1"/>
</dbReference>
<feature type="domain" description="HTH cro/C1-type" evidence="1">
    <location>
        <begin position="38"/>
        <end position="84"/>
    </location>
</feature>
<dbReference type="CDD" id="cd00093">
    <property type="entry name" value="HTH_XRE"/>
    <property type="match status" value="1"/>
</dbReference>
<comment type="caution">
    <text evidence="2">The sequence shown here is derived from an EMBL/GenBank/DDBJ whole genome shotgun (WGS) entry which is preliminary data.</text>
</comment>
<organism evidence="2 3">
    <name type="scientific">Gracilibacillus marinus</name>
    <dbReference type="NCBI Taxonomy" id="630535"/>
    <lineage>
        <taxon>Bacteria</taxon>
        <taxon>Bacillati</taxon>
        <taxon>Bacillota</taxon>
        <taxon>Bacilli</taxon>
        <taxon>Bacillales</taxon>
        <taxon>Bacillaceae</taxon>
        <taxon>Gracilibacillus</taxon>
    </lineage>
</organism>
<dbReference type="PROSITE" id="PS50943">
    <property type="entry name" value="HTH_CROC1"/>
    <property type="match status" value="1"/>
</dbReference>
<dbReference type="RefSeq" id="WP_390198370.1">
    <property type="nucleotide sequence ID" value="NZ_JBHSDV010000002.1"/>
</dbReference>
<dbReference type="InterPro" id="IPR001387">
    <property type="entry name" value="Cro/C1-type_HTH"/>
</dbReference>
<dbReference type="SUPFAM" id="SSF47413">
    <property type="entry name" value="lambda repressor-like DNA-binding domains"/>
    <property type="match status" value="1"/>
</dbReference>
<dbReference type="InterPro" id="IPR010982">
    <property type="entry name" value="Lambda_DNA-bd_dom_sf"/>
</dbReference>
<proteinExistence type="predicted"/>
<protein>
    <submittedName>
        <fullName evidence="2">Helix-turn-helix domain-containing protein</fullName>
    </submittedName>
</protein>
<accession>A0ABV8VXP8</accession>
<dbReference type="SMART" id="SM00530">
    <property type="entry name" value="HTH_XRE"/>
    <property type="match status" value="1"/>
</dbReference>
<reference evidence="3" key="1">
    <citation type="journal article" date="2019" name="Int. J. Syst. Evol. Microbiol.">
        <title>The Global Catalogue of Microorganisms (GCM) 10K type strain sequencing project: providing services to taxonomists for standard genome sequencing and annotation.</title>
        <authorList>
            <consortium name="The Broad Institute Genomics Platform"/>
            <consortium name="The Broad Institute Genome Sequencing Center for Infectious Disease"/>
            <person name="Wu L."/>
            <person name="Ma J."/>
        </authorList>
    </citation>
    <scope>NUCLEOTIDE SEQUENCE [LARGE SCALE GENOMIC DNA]</scope>
    <source>
        <strain evidence="3">KACC 14058</strain>
    </source>
</reference>